<evidence type="ECO:0000256" key="2">
    <source>
        <dbReference type="ARBA" id="ARBA00010270"/>
    </source>
</evidence>
<dbReference type="RefSeq" id="WP_307236172.1">
    <property type="nucleotide sequence ID" value="NZ_JAUSVF010000003.1"/>
</dbReference>
<sequence length="213" mass="23541">MTYPILPVVGITLSLTAIAGSVMAIPNYLPEREVKKLGSTDITSLWTSHPVSVDPSKQNFDRLPALVVEPPKSAELNSGVDNIVASVIQPSRQFARPDVIEGETESVGPTSNFQPNTAVAKWCADRYRSYRASDNTFQPYSGARRQCEPPFAATVQNTVTADVVQEASNRGEIEYSGENHVQWCFARYRSYNPDNNTYRAFSGEIRSCVSPYI</sequence>
<comment type="function">
    <text evidence="6">Has immunoglobulin-binding and hemagglutination properties, and can bind to mannose. Essential for virulence. May be involved in LPS biosynthesis or polysaccharide transport.</text>
</comment>
<keyword evidence="8" id="KW-1185">Reference proteome</keyword>
<reference evidence="7 8" key="1">
    <citation type="submission" date="2023-07" db="EMBL/GenBank/DDBJ databases">
        <title>Genomic Encyclopedia of Type Strains, Phase IV (KMG-IV): sequencing the most valuable type-strain genomes for metagenomic binning, comparative biology and taxonomic classification.</title>
        <authorList>
            <person name="Goeker M."/>
        </authorList>
    </citation>
    <scope>NUCLEOTIDE SEQUENCE [LARGE SCALE GENOMIC DNA]</scope>
    <source>
        <strain evidence="7 8">DSM 1112</strain>
    </source>
</reference>
<comment type="similarity">
    <text evidence="2">Belongs to the BA14k family.</text>
</comment>
<dbReference type="Pfam" id="PF07886">
    <property type="entry name" value="BA14K"/>
    <property type="match status" value="2"/>
</dbReference>
<keyword evidence="4" id="KW-0472">Membrane</keyword>
<protein>
    <recommendedName>
        <fullName evidence="3">Lectin-like protein BA14k</fullName>
    </recommendedName>
</protein>
<keyword evidence="5" id="KW-0430">Lectin</keyword>
<evidence type="ECO:0000256" key="5">
    <source>
        <dbReference type="ARBA" id="ARBA00022734"/>
    </source>
</evidence>
<accession>A0ABU0C3C9</accession>
<gene>
    <name evidence="7" type="ORF">QO002_005778</name>
</gene>
<evidence type="ECO:0000256" key="3">
    <source>
        <dbReference type="ARBA" id="ARBA00020552"/>
    </source>
</evidence>
<name>A0ABU0C3C9_9HYPH</name>
<evidence type="ECO:0000256" key="1">
    <source>
        <dbReference type="ARBA" id="ARBA00004167"/>
    </source>
</evidence>
<comment type="caution">
    <text evidence="7">The sequence shown here is derived from an EMBL/GenBank/DDBJ whole genome shotgun (WGS) entry which is preliminary data.</text>
</comment>
<evidence type="ECO:0000313" key="8">
    <source>
        <dbReference type="Proteomes" id="UP001230207"/>
    </source>
</evidence>
<dbReference type="EMBL" id="JAUSVF010000003">
    <property type="protein sequence ID" value="MDQ0323572.1"/>
    <property type="molecule type" value="Genomic_DNA"/>
</dbReference>
<comment type="subcellular location">
    <subcellularLocation>
        <location evidence="1">Membrane</location>
        <topology evidence="1">Single-pass membrane protein</topology>
    </subcellularLocation>
</comment>
<organism evidence="7 8">
    <name type="scientific">Pararhizobium capsulatum DSM 1112</name>
    <dbReference type="NCBI Taxonomy" id="1121113"/>
    <lineage>
        <taxon>Bacteria</taxon>
        <taxon>Pseudomonadati</taxon>
        <taxon>Pseudomonadota</taxon>
        <taxon>Alphaproteobacteria</taxon>
        <taxon>Hyphomicrobiales</taxon>
        <taxon>Rhizobiaceae</taxon>
        <taxon>Rhizobium/Agrobacterium group</taxon>
        <taxon>Pararhizobium</taxon>
    </lineage>
</organism>
<evidence type="ECO:0000256" key="4">
    <source>
        <dbReference type="ARBA" id="ARBA00022475"/>
    </source>
</evidence>
<dbReference type="InterPro" id="IPR012413">
    <property type="entry name" value="BA14K"/>
</dbReference>
<dbReference type="Proteomes" id="UP001230207">
    <property type="component" value="Unassembled WGS sequence"/>
</dbReference>
<proteinExistence type="inferred from homology"/>
<evidence type="ECO:0000256" key="6">
    <source>
        <dbReference type="ARBA" id="ARBA00025321"/>
    </source>
</evidence>
<evidence type="ECO:0000313" key="7">
    <source>
        <dbReference type="EMBL" id="MDQ0323572.1"/>
    </source>
</evidence>
<keyword evidence="4" id="KW-1003">Cell membrane</keyword>